<feature type="compositionally biased region" description="Basic and acidic residues" evidence="1">
    <location>
        <begin position="45"/>
        <end position="55"/>
    </location>
</feature>
<dbReference type="Proteomes" id="UP000011519">
    <property type="component" value="Unassembled WGS sequence"/>
</dbReference>
<evidence type="ECO:0000313" key="2">
    <source>
        <dbReference type="EMBL" id="ELY87647.1"/>
    </source>
</evidence>
<dbReference type="AlphaFoldDB" id="L9ZQ13"/>
<dbReference type="EMBL" id="AOIM01000041">
    <property type="protein sequence ID" value="ELY87647.1"/>
    <property type="molecule type" value="Genomic_DNA"/>
</dbReference>
<gene>
    <name evidence="2" type="ORF">C483_17148</name>
</gene>
<comment type="caution">
    <text evidence="2">The sequence shown here is derived from an EMBL/GenBank/DDBJ whole genome shotgun (WGS) entry which is preliminary data.</text>
</comment>
<evidence type="ECO:0000313" key="3">
    <source>
        <dbReference type="Proteomes" id="UP000011519"/>
    </source>
</evidence>
<reference evidence="2 3" key="1">
    <citation type="journal article" date="2014" name="PLoS Genet.">
        <title>Phylogenetically driven sequencing of extremely halophilic archaea reveals strategies for static and dynamic osmo-response.</title>
        <authorList>
            <person name="Becker E.A."/>
            <person name="Seitzer P.M."/>
            <person name="Tritt A."/>
            <person name="Larsen D."/>
            <person name="Krusor M."/>
            <person name="Yao A.I."/>
            <person name="Wu D."/>
            <person name="Madern D."/>
            <person name="Eisen J.A."/>
            <person name="Darling A.E."/>
            <person name="Facciotti M.T."/>
        </authorList>
    </citation>
    <scope>NUCLEOTIDE SEQUENCE [LARGE SCALE GENOMIC DNA]</scope>
    <source>
        <strain evidence="2 3">JCM 10989</strain>
    </source>
</reference>
<dbReference type="RefSeq" id="WP_006654566.1">
    <property type="nucleotide sequence ID" value="NZ_AOIM01000041.1"/>
</dbReference>
<keyword evidence="3" id="KW-1185">Reference proteome</keyword>
<proteinExistence type="predicted"/>
<feature type="compositionally biased region" description="Polar residues" evidence="1">
    <location>
        <begin position="26"/>
        <end position="42"/>
    </location>
</feature>
<feature type="region of interest" description="Disordered" evidence="1">
    <location>
        <begin position="1"/>
        <end position="121"/>
    </location>
</feature>
<organism evidence="2 3">
    <name type="scientific">Natrialba hulunbeirensis JCM 10989</name>
    <dbReference type="NCBI Taxonomy" id="1227493"/>
    <lineage>
        <taxon>Archaea</taxon>
        <taxon>Methanobacteriati</taxon>
        <taxon>Methanobacteriota</taxon>
        <taxon>Stenosarchaea group</taxon>
        <taxon>Halobacteria</taxon>
        <taxon>Halobacteriales</taxon>
        <taxon>Natrialbaceae</taxon>
        <taxon>Natrialba</taxon>
    </lineage>
</organism>
<feature type="compositionally biased region" description="Basic and acidic residues" evidence="1">
    <location>
        <begin position="7"/>
        <end position="24"/>
    </location>
</feature>
<evidence type="ECO:0000256" key="1">
    <source>
        <dbReference type="SAM" id="MobiDB-lite"/>
    </source>
</evidence>
<accession>L9ZQ13</accession>
<sequence length="121" mass="13062">MDLSDDDGPRDLDGHDAGRGDARRSGATQDDQDSQANRGNQGNHNDNHTTKHTDTDDQTTTNHELRPCPRCNTPIHRTTIIGPTDAVAGPCGCRIAPPIPDQKTHTDRTTQVTSPDRADGT</sequence>
<name>L9ZQ13_9EURY</name>
<protein>
    <submittedName>
        <fullName evidence="2">Uncharacterized protein</fullName>
    </submittedName>
</protein>